<dbReference type="InterPro" id="IPR020045">
    <property type="entry name" value="DNA_polI_H3TH"/>
</dbReference>
<feature type="domain" description="5'-3' exonuclease" evidence="7">
    <location>
        <begin position="1"/>
        <end position="273"/>
    </location>
</feature>
<dbReference type="SMART" id="SM00475">
    <property type="entry name" value="53EXOc"/>
    <property type="match status" value="1"/>
</dbReference>
<accession>A0A542ZPS7</accession>
<reference evidence="8 9" key="1">
    <citation type="submission" date="2019-06" db="EMBL/GenBank/DDBJ databases">
        <title>Sequencing the genomes of 1000 actinobacteria strains.</title>
        <authorList>
            <person name="Klenk H.-P."/>
        </authorList>
    </citation>
    <scope>NUCLEOTIDE SEQUENCE [LARGE SCALE GENOMIC DNA]</scope>
    <source>
        <strain evidence="8 9">DSM 8251</strain>
    </source>
</reference>
<dbReference type="EMBL" id="VFOR01000001">
    <property type="protein sequence ID" value="TQL62365.1"/>
    <property type="molecule type" value="Genomic_DNA"/>
</dbReference>
<dbReference type="InterPro" id="IPR038969">
    <property type="entry name" value="FEN"/>
</dbReference>
<evidence type="ECO:0000256" key="2">
    <source>
        <dbReference type="ARBA" id="ARBA00022801"/>
    </source>
</evidence>
<evidence type="ECO:0000256" key="4">
    <source>
        <dbReference type="ARBA" id="ARBA00023125"/>
    </source>
</evidence>
<evidence type="ECO:0000256" key="6">
    <source>
        <dbReference type="ARBA" id="ARBA00050026"/>
    </source>
</evidence>
<comment type="function">
    <text evidence="5">5'-3' exonuclease acting preferentially on double-stranded DNA.</text>
</comment>
<keyword evidence="1" id="KW-0540">Nuclease</keyword>
<dbReference type="Gene3D" id="3.40.50.1010">
    <property type="entry name" value="5'-nuclease"/>
    <property type="match status" value="1"/>
</dbReference>
<dbReference type="CDD" id="cd09898">
    <property type="entry name" value="H3TH_53EXO"/>
    <property type="match status" value="1"/>
</dbReference>
<dbReference type="PANTHER" id="PTHR42646:SF2">
    <property type="entry name" value="5'-3' EXONUCLEASE FAMILY PROTEIN"/>
    <property type="match status" value="1"/>
</dbReference>
<sequence length="302" mass="32501">MLVDTSYLYFRAFHGVPDSIRTPDGHPVNAVRGVLDLLANLITDLAPGEVICCWDEDWRPQWRVDLLPSYKTHRVASDGEGIAEEQVPDDLARQIPWIREALEALGFPVIGVPGLEADDVIASLAAHDDAGTLVVTGDRDLMQLVDDERRVQVVWIAGGVKKKEIFDAAAVRAKHLVDPGQYVALAALRGDPSDGIAGVRGIGEKTAAQLLDRFGSLDAILTAAADPDATGLTKSQRERIKDAADHLRAAEKVITVVRDAKGLSGRTGGSRTGCVDHEAFEALSRRLGLGKSADRILEALHS</sequence>
<name>A0A542ZPS7_9ACTN</name>
<dbReference type="InterPro" id="IPR002421">
    <property type="entry name" value="5-3_exonuclease"/>
</dbReference>
<dbReference type="GO" id="GO:0017108">
    <property type="term" value="F:5'-flap endonuclease activity"/>
    <property type="evidence" value="ECO:0007669"/>
    <property type="project" value="InterPro"/>
</dbReference>
<keyword evidence="3 8" id="KW-0269">Exonuclease</keyword>
<dbReference type="SUPFAM" id="SSF47807">
    <property type="entry name" value="5' to 3' exonuclease, C-terminal subdomain"/>
    <property type="match status" value="1"/>
</dbReference>
<dbReference type="Pfam" id="PF02739">
    <property type="entry name" value="5_3_exonuc_N"/>
    <property type="match status" value="1"/>
</dbReference>
<evidence type="ECO:0000256" key="3">
    <source>
        <dbReference type="ARBA" id="ARBA00022839"/>
    </source>
</evidence>
<evidence type="ECO:0000256" key="1">
    <source>
        <dbReference type="ARBA" id="ARBA00022722"/>
    </source>
</evidence>
<dbReference type="SMART" id="SM00279">
    <property type="entry name" value="HhH2"/>
    <property type="match status" value="1"/>
</dbReference>
<dbReference type="GO" id="GO:0008409">
    <property type="term" value="F:5'-3' exonuclease activity"/>
    <property type="evidence" value="ECO:0007669"/>
    <property type="project" value="InterPro"/>
</dbReference>
<keyword evidence="4" id="KW-0238">DNA-binding</keyword>
<evidence type="ECO:0000313" key="8">
    <source>
        <dbReference type="EMBL" id="TQL62365.1"/>
    </source>
</evidence>
<dbReference type="Proteomes" id="UP000316196">
    <property type="component" value="Unassembled WGS sequence"/>
</dbReference>
<protein>
    <recommendedName>
        <fullName evidence="6">5'-3' exonuclease</fullName>
    </recommendedName>
</protein>
<dbReference type="InterPro" id="IPR008918">
    <property type="entry name" value="HhH2"/>
</dbReference>
<dbReference type="AlphaFoldDB" id="A0A542ZPS7"/>
<evidence type="ECO:0000259" key="7">
    <source>
        <dbReference type="SMART" id="SM00475"/>
    </source>
</evidence>
<dbReference type="Gene3D" id="1.10.150.20">
    <property type="entry name" value="5' to 3' exonuclease, C-terminal subdomain"/>
    <property type="match status" value="1"/>
</dbReference>
<dbReference type="GO" id="GO:0003677">
    <property type="term" value="F:DNA binding"/>
    <property type="evidence" value="ECO:0007669"/>
    <property type="project" value="UniProtKB-KW"/>
</dbReference>
<dbReference type="Pfam" id="PF01367">
    <property type="entry name" value="5_3_exonuc"/>
    <property type="match status" value="1"/>
</dbReference>
<keyword evidence="2" id="KW-0378">Hydrolase</keyword>
<dbReference type="InterPro" id="IPR036279">
    <property type="entry name" value="5-3_exonuclease_C_sf"/>
</dbReference>
<dbReference type="InterPro" id="IPR029060">
    <property type="entry name" value="PIN-like_dom_sf"/>
</dbReference>
<gene>
    <name evidence="8" type="ORF">FB460_0139</name>
</gene>
<organism evidence="8 9">
    <name type="scientific">Propioniferax innocua</name>
    <dbReference type="NCBI Taxonomy" id="1753"/>
    <lineage>
        <taxon>Bacteria</taxon>
        <taxon>Bacillati</taxon>
        <taxon>Actinomycetota</taxon>
        <taxon>Actinomycetes</taxon>
        <taxon>Propionibacteriales</taxon>
        <taxon>Propionibacteriaceae</taxon>
        <taxon>Propioniferax</taxon>
    </lineage>
</organism>
<comment type="caution">
    <text evidence="8">The sequence shown here is derived from an EMBL/GenBank/DDBJ whole genome shotgun (WGS) entry which is preliminary data.</text>
</comment>
<keyword evidence="9" id="KW-1185">Reference proteome</keyword>
<dbReference type="InterPro" id="IPR020046">
    <property type="entry name" value="5-3_exonucl_a-hlix_arch_N"/>
</dbReference>
<dbReference type="SUPFAM" id="SSF88723">
    <property type="entry name" value="PIN domain-like"/>
    <property type="match status" value="1"/>
</dbReference>
<evidence type="ECO:0000256" key="5">
    <source>
        <dbReference type="ARBA" id="ARBA00049957"/>
    </source>
</evidence>
<evidence type="ECO:0000313" key="9">
    <source>
        <dbReference type="Proteomes" id="UP000316196"/>
    </source>
</evidence>
<proteinExistence type="predicted"/>
<dbReference type="PANTHER" id="PTHR42646">
    <property type="entry name" value="FLAP ENDONUCLEASE XNI"/>
    <property type="match status" value="1"/>
</dbReference>
<dbReference type="GO" id="GO:0033567">
    <property type="term" value="P:DNA replication, Okazaki fragment processing"/>
    <property type="evidence" value="ECO:0007669"/>
    <property type="project" value="InterPro"/>
</dbReference>
<dbReference type="CDD" id="cd09859">
    <property type="entry name" value="PIN_53EXO"/>
    <property type="match status" value="1"/>
</dbReference>
<dbReference type="OrthoDB" id="9806424at2"/>